<dbReference type="InterPro" id="IPR036388">
    <property type="entry name" value="WH-like_DNA-bd_sf"/>
</dbReference>
<dbReference type="InterPro" id="IPR039422">
    <property type="entry name" value="MarR/SlyA-like"/>
</dbReference>
<feature type="compositionally biased region" description="Basic and acidic residues" evidence="1">
    <location>
        <begin position="132"/>
        <end position="146"/>
    </location>
</feature>
<dbReference type="PANTHER" id="PTHR33164:SF43">
    <property type="entry name" value="HTH-TYPE TRANSCRIPTIONAL REPRESSOR YETL"/>
    <property type="match status" value="1"/>
</dbReference>
<protein>
    <submittedName>
        <fullName evidence="3">Winged helix DNA-binding protein</fullName>
    </submittedName>
</protein>
<keyword evidence="4" id="KW-1185">Reference proteome</keyword>
<dbReference type="Pfam" id="PF13463">
    <property type="entry name" value="HTH_27"/>
    <property type="match status" value="1"/>
</dbReference>
<gene>
    <name evidence="3" type="ORF">N1027_06635</name>
</gene>
<comment type="caution">
    <text evidence="3">The sequence shown here is derived from an EMBL/GenBank/DDBJ whole genome shotgun (WGS) entry which is preliminary data.</text>
</comment>
<organism evidence="3 4">
    <name type="scientific">Herbiconiux aconitum</name>
    <dbReference type="NCBI Taxonomy" id="2970913"/>
    <lineage>
        <taxon>Bacteria</taxon>
        <taxon>Bacillati</taxon>
        <taxon>Actinomycetota</taxon>
        <taxon>Actinomycetes</taxon>
        <taxon>Micrococcales</taxon>
        <taxon>Microbacteriaceae</taxon>
        <taxon>Herbiconiux</taxon>
    </lineage>
</organism>
<evidence type="ECO:0000313" key="3">
    <source>
        <dbReference type="EMBL" id="MCS5717809.1"/>
    </source>
</evidence>
<dbReference type="RefSeq" id="WP_259506371.1">
    <property type="nucleotide sequence ID" value="NZ_JANLCM010000001.1"/>
</dbReference>
<dbReference type="PANTHER" id="PTHR33164">
    <property type="entry name" value="TRANSCRIPTIONAL REGULATOR, MARR FAMILY"/>
    <property type="match status" value="1"/>
</dbReference>
<dbReference type="InterPro" id="IPR000835">
    <property type="entry name" value="HTH_MarR-typ"/>
</dbReference>
<proteinExistence type="predicted"/>
<name>A0ABT2GNL4_9MICO</name>
<dbReference type="GO" id="GO:0003677">
    <property type="term" value="F:DNA binding"/>
    <property type="evidence" value="ECO:0007669"/>
    <property type="project" value="UniProtKB-KW"/>
</dbReference>
<accession>A0ABT2GNL4</accession>
<dbReference type="SMART" id="SM00347">
    <property type="entry name" value="HTH_MARR"/>
    <property type="match status" value="1"/>
</dbReference>
<dbReference type="SUPFAM" id="SSF46785">
    <property type="entry name" value="Winged helix' DNA-binding domain"/>
    <property type="match status" value="1"/>
</dbReference>
<dbReference type="Gene3D" id="1.10.10.10">
    <property type="entry name" value="Winged helix-like DNA-binding domain superfamily/Winged helix DNA-binding domain"/>
    <property type="match status" value="1"/>
</dbReference>
<feature type="region of interest" description="Disordered" evidence="1">
    <location>
        <begin position="127"/>
        <end position="153"/>
    </location>
</feature>
<dbReference type="PROSITE" id="PS50995">
    <property type="entry name" value="HTH_MARR_2"/>
    <property type="match status" value="1"/>
</dbReference>
<dbReference type="InterPro" id="IPR036390">
    <property type="entry name" value="WH_DNA-bd_sf"/>
</dbReference>
<reference evidence="3" key="1">
    <citation type="submission" date="2022-08" db="EMBL/GenBank/DDBJ databases">
        <authorList>
            <person name="Deng Y."/>
            <person name="Han X.-F."/>
            <person name="Zhang Y.-Q."/>
        </authorList>
    </citation>
    <scope>NUCLEOTIDE SEQUENCE</scope>
    <source>
        <strain evidence="3">CPCC 205763</strain>
    </source>
</reference>
<evidence type="ECO:0000259" key="2">
    <source>
        <dbReference type="PROSITE" id="PS50995"/>
    </source>
</evidence>
<evidence type="ECO:0000313" key="4">
    <source>
        <dbReference type="Proteomes" id="UP001165584"/>
    </source>
</evidence>
<sequence length="183" mass="19021">MRRAEQIRYLVLALQREGDRQLASALRPLGLTPSQAEAIRVVAEFGPLSLQHVGRLLICENGTNPSRLIDRLVDAGLVSREVAPDDRRRVTLSLTPAGRAAETAVRAIEEQLYQQIDAALEAAAGAGAGATRGEKPGPDGDADEGRGSGSRAQTDVDAAIALLAALAGGTPAAEALEGRGVGR</sequence>
<keyword evidence="3" id="KW-0238">DNA-binding</keyword>
<evidence type="ECO:0000256" key="1">
    <source>
        <dbReference type="SAM" id="MobiDB-lite"/>
    </source>
</evidence>
<dbReference type="Proteomes" id="UP001165584">
    <property type="component" value="Unassembled WGS sequence"/>
</dbReference>
<dbReference type="EMBL" id="JANLCM010000001">
    <property type="protein sequence ID" value="MCS5717809.1"/>
    <property type="molecule type" value="Genomic_DNA"/>
</dbReference>
<feature type="domain" description="HTH marR-type" evidence="2">
    <location>
        <begin position="4"/>
        <end position="168"/>
    </location>
</feature>